<dbReference type="Proteomes" id="UP000503336">
    <property type="component" value="Chromosome"/>
</dbReference>
<evidence type="ECO:0000313" key="4">
    <source>
        <dbReference type="EMBL" id="QIE55030.1"/>
    </source>
</evidence>
<organism evidence="4 5">
    <name type="scientific">Pikeienuella piscinae</name>
    <dbReference type="NCBI Taxonomy" id="2748098"/>
    <lineage>
        <taxon>Bacteria</taxon>
        <taxon>Pseudomonadati</taxon>
        <taxon>Pseudomonadota</taxon>
        <taxon>Alphaproteobacteria</taxon>
        <taxon>Rhodobacterales</taxon>
        <taxon>Paracoccaceae</taxon>
        <taxon>Pikeienuella</taxon>
    </lineage>
</organism>
<dbReference type="PRINTS" id="PR00081">
    <property type="entry name" value="GDHRDH"/>
</dbReference>
<reference evidence="4 5" key="1">
    <citation type="submission" date="2020-02" db="EMBL/GenBank/DDBJ databases">
        <title>complete genome sequence of Rhodobacteraceae bacterium.</title>
        <authorList>
            <person name="Park J."/>
            <person name="Kim Y.-S."/>
            <person name="Kim K.-H."/>
        </authorList>
    </citation>
    <scope>NUCLEOTIDE SEQUENCE [LARGE SCALE GENOMIC DNA]</scope>
    <source>
        <strain evidence="4 5">RR4-56</strain>
    </source>
</reference>
<dbReference type="GO" id="GO:0008670">
    <property type="term" value="F:2,4-dienoyl-CoA reductase (NADPH) activity"/>
    <property type="evidence" value="ECO:0007669"/>
    <property type="project" value="InterPro"/>
</dbReference>
<dbReference type="SUPFAM" id="SSF51735">
    <property type="entry name" value="NAD(P)-binding Rossmann-fold domains"/>
    <property type="match status" value="1"/>
</dbReference>
<dbReference type="RefSeq" id="WP_165096244.1">
    <property type="nucleotide sequence ID" value="NZ_CP049056.1"/>
</dbReference>
<name>A0A7L5BT53_9RHOB</name>
<evidence type="ECO:0000256" key="2">
    <source>
        <dbReference type="ARBA" id="ARBA00022857"/>
    </source>
</evidence>
<dbReference type="GO" id="GO:0009062">
    <property type="term" value="P:fatty acid catabolic process"/>
    <property type="evidence" value="ECO:0007669"/>
    <property type="project" value="InterPro"/>
</dbReference>
<dbReference type="Pfam" id="PF13561">
    <property type="entry name" value="adh_short_C2"/>
    <property type="match status" value="1"/>
</dbReference>
<dbReference type="EMBL" id="CP049056">
    <property type="protein sequence ID" value="QIE55030.1"/>
    <property type="molecule type" value="Genomic_DNA"/>
</dbReference>
<accession>A0A7L5BT53</accession>
<dbReference type="Gene3D" id="3.40.50.720">
    <property type="entry name" value="NAD(P)-binding Rossmann-like Domain"/>
    <property type="match status" value="1"/>
</dbReference>
<sequence length="269" mass="27356">MASLDFSGKRVLVAGGTSGINLGVAEGFAKASAAVFVFSRDAAKVGAAVERLSAHGGRAGGGAADVRDMGAVEGVVARAAAEMGGLDVVISGAAGNFLALVNGMSSNAFRTVMEIDLLGTFHVMRAVFPHLTKPGASVVNITAPQSWRAMSGQGHVCAAKAGVDQLTRTLALEWGHHGVRINSVSPGPIADSGGVARLYSDEAALERRRASIPLERLGSNEDIANMCLFLASDMAGYVTGALIPVDGGAGLTMEAMRLDPRIGARGGNA</sequence>
<proteinExistence type="inferred from homology"/>
<dbReference type="FunFam" id="3.40.50.720:FF:000084">
    <property type="entry name" value="Short-chain dehydrogenase reductase"/>
    <property type="match status" value="1"/>
</dbReference>
<evidence type="ECO:0000256" key="1">
    <source>
        <dbReference type="ARBA" id="ARBA00006484"/>
    </source>
</evidence>
<dbReference type="KEGG" id="hdh:G5B40_05920"/>
<dbReference type="InterPro" id="IPR036291">
    <property type="entry name" value="NAD(P)-bd_dom_sf"/>
</dbReference>
<evidence type="ECO:0000256" key="3">
    <source>
        <dbReference type="ARBA" id="ARBA00023002"/>
    </source>
</evidence>
<comment type="similarity">
    <text evidence="1">Belongs to the short-chain dehydrogenases/reductases (SDR) family.</text>
</comment>
<keyword evidence="2" id="KW-0521">NADP</keyword>
<protein>
    <submittedName>
        <fullName evidence="4">SDR family oxidoreductase</fullName>
    </submittedName>
</protein>
<gene>
    <name evidence="4" type="ORF">G5B40_05920</name>
</gene>
<dbReference type="PANTHER" id="PTHR43296:SF2">
    <property type="entry name" value="PEROXISOMAL 2,4-DIENOYL-COA REDUCTASE [(3E)-ENOYL-COA-PRODUCING]"/>
    <property type="match status" value="1"/>
</dbReference>
<keyword evidence="3" id="KW-0560">Oxidoreductase</keyword>
<dbReference type="NCBIfam" id="NF005752">
    <property type="entry name" value="PRK07576.1"/>
    <property type="match status" value="1"/>
</dbReference>
<keyword evidence="5" id="KW-1185">Reference proteome</keyword>
<dbReference type="InterPro" id="IPR002347">
    <property type="entry name" value="SDR_fam"/>
</dbReference>
<dbReference type="PANTHER" id="PTHR43296">
    <property type="entry name" value="PEROXISOMAL 2,4-DIENOYL-COA REDUCTASE"/>
    <property type="match status" value="1"/>
</dbReference>
<dbReference type="AlphaFoldDB" id="A0A7L5BT53"/>
<evidence type="ECO:0000313" key="5">
    <source>
        <dbReference type="Proteomes" id="UP000503336"/>
    </source>
</evidence>
<dbReference type="InterPro" id="IPR045017">
    <property type="entry name" value="DECR2-like"/>
</dbReference>